<dbReference type="OrthoDB" id="5986458at2759"/>
<evidence type="ECO:0000313" key="1">
    <source>
        <dbReference type="EnsemblMetazoa" id="XP_020903279.1"/>
    </source>
</evidence>
<sequence length="179" mass="19691">MGNRHIPTKCIALCQWDKPGPSQTTTVPSAKATFSHPAGIDVMQIKPEKCEVAFISDKGNSTIRFIRGVETFHYSKFVEALKLQHVPRHWKPEGLAVVSTKLIAVTAGTSVYMISLDNSLTSGQVIEFIADLQSPHGLCFMHNNTLLVADEHCVKQIDLDSKSISIPVQGFRKAFDVSV</sequence>
<accession>A0A913XF96</accession>
<dbReference type="SUPFAM" id="SSF63829">
    <property type="entry name" value="Calcium-dependent phosphotriesterase"/>
    <property type="match status" value="1"/>
</dbReference>
<protein>
    <submittedName>
        <fullName evidence="1">Uncharacterized protein</fullName>
    </submittedName>
</protein>
<keyword evidence="2" id="KW-1185">Reference proteome</keyword>
<evidence type="ECO:0000313" key="2">
    <source>
        <dbReference type="Proteomes" id="UP000887567"/>
    </source>
</evidence>
<dbReference type="EnsemblMetazoa" id="XM_021047620.2">
    <property type="protein sequence ID" value="XP_020903279.1"/>
    <property type="gene ID" value="LOC110241732"/>
</dbReference>
<proteinExistence type="predicted"/>
<dbReference type="GeneID" id="110241732"/>
<dbReference type="RefSeq" id="XP_020903279.1">
    <property type="nucleotide sequence ID" value="XM_021047620.2"/>
</dbReference>
<organism evidence="1 2">
    <name type="scientific">Exaiptasia diaphana</name>
    <name type="common">Tropical sea anemone</name>
    <name type="synonym">Aiptasia pulchella</name>
    <dbReference type="NCBI Taxonomy" id="2652724"/>
    <lineage>
        <taxon>Eukaryota</taxon>
        <taxon>Metazoa</taxon>
        <taxon>Cnidaria</taxon>
        <taxon>Anthozoa</taxon>
        <taxon>Hexacorallia</taxon>
        <taxon>Actiniaria</taxon>
        <taxon>Aiptasiidae</taxon>
        <taxon>Exaiptasia</taxon>
    </lineage>
</organism>
<name>A0A913XF96_EXADI</name>
<dbReference type="KEGG" id="epa:110241732"/>
<dbReference type="Proteomes" id="UP000887567">
    <property type="component" value="Unplaced"/>
</dbReference>
<reference evidence="1" key="1">
    <citation type="submission" date="2022-11" db="UniProtKB">
        <authorList>
            <consortium name="EnsemblMetazoa"/>
        </authorList>
    </citation>
    <scope>IDENTIFICATION</scope>
</reference>
<dbReference type="AlphaFoldDB" id="A0A913XF96"/>
<dbReference type="Gene3D" id="2.120.10.30">
    <property type="entry name" value="TolB, C-terminal domain"/>
    <property type="match status" value="1"/>
</dbReference>
<dbReference type="InterPro" id="IPR011042">
    <property type="entry name" value="6-blade_b-propeller_TolB-like"/>
</dbReference>